<accession>A0A5B7HWC5</accession>
<proteinExistence type="predicted"/>
<protein>
    <submittedName>
        <fullName evidence="1">Uncharacterized protein</fullName>
    </submittedName>
</protein>
<dbReference type="AlphaFoldDB" id="A0A5B7HWC5"/>
<dbReference type="Proteomes" id="UP000324222">
    <property type="component" value="Unassembled WGS sequence"/>
</dbReference>
<sequence>MRAIGSSEKVEMEGQGYGIYDNLRRALEGRKERRCVERQPQLRGSGVRCDKVRVQIKGQRAEETRSLGGKVKLKGSRG</sequence>
<reference evidence="1 2" key="1">
    <citation type="submission" date="2019-05" db="EMBL/GenBank/DDBJ databases">
        <title>Another draft genome of Portunus trituberculatus and its Hox gene families provides insights of decapod evolution.</title>
        <authorList>
            <person name="Jeong J.-H."/>
            <person name="Song I."/>
            <person name="Kim S."/>
            <person name="Choi T."/>
            <person name="Kim D."/>
            <person name="Ryu S."/>
            <person name="Kim W."/>
        </authorList>
    </citation>
    <scope>NUCLEOTIDE SEQUENCE [LARGE SCALE GENOMIC DNA]</scope>
    <source>
        <tissue evidence="1">Muscle</tissue>
    </source>
</reference>
<evidence type="ECO:0000313" key="2">
    <source>
        <dbReference type="Proteomes" id="UP000324222"/>
    </source>
</evidence>
<organism evidence="1 2">
    <name type="scientific">Portunus trituberculatus</name>
    <name type="common">Swimming crab</name>
    <name type="synonym">Neptunus trituberculatus</name>
    <dbReference type="NCBI Taxonomy" id="210409"/>
    <lineage>
        <taxon>Eukaryota</taxon>
        <taxon>Metazoa</taxon>
        <taxon>Ecdysozoa</taxon>
        <taxon>Arthropoda</taxon>
        <taxon>Crustacea</taxon>
        <taxon>Multicrustacea</taxon>
        <taxon>Malacostraca</taxon>
        <taxon>Eumalacostraca</taxon>
        <taxon>Eucarida</taxon>
        <taxon>Decapoda</taxon>
        <taxon>Pleocyemata</taxon>
        <taxon>Brachyura</taxon>
        <taxon>Eubrachyura</taxon>
        <taxon>Portunoidea</taxon>
        <taxon>Portunidae</taxon>
        <taxon>Portuninae</taxon>
        <taxon>Portunus</taxon>
    </lineage>
</organism>
<name>A0A5B7HWC5_PORTR</name>
<keyword evidence="2" id="KW-1185">Reference proteome</keyword>
<dbReference type="EMBL" id="VSRR010036997">
    <property type="protein sequence ID" value="MPC73547.1"/>
    <property type="molecule type" value="Genomic_DNA"/>
</dbReference>
<gene>
    <name evidence="1" type="ORF">E2C01_067880</name>
</gene>
<evidence type="ECO:0000313" key="1">
    <source>
        <dbReference type="EMBL" id="MPC73547.1"/>
    </source>
</evidence>
<comment type="caution">
    <text evidence="1">The sequence shown here is derived from an EMBL/GenBank/DDBJ whole genome shotgun (WGS) entry which is preliminary data.</text>
</comment>